<dbReference type="AlphaFoldDB" id="A0A3A1WNL7"/>
<evidence type="ECO:0000313" key="1">
    <source>
        <dbReference type="EMBL" id="RIY03487.1"/>
    </source>
</evidence>
<reference evidence="2" key="1">
    <citation type="submission" date="2018-09" db="EMBL/GenBank/DDBJ databases">
        <authorList>
            <person name="Tuo L."/>
        </authorList>
    </citation>
    <scope>NUCLEOTIDE SEQUENCE [LARGE SCALE GENOMIC DNA]</scope>
    <source>
        <strain evidence="2">M2BS4Y-1</strain>
    </source>
</reference>
<gene>
    <name evidence="1" type="ORF">D3218_01635</name>
</gene>
<protein>
    <submittedName>
        <fullName evidence="1">Uncharacterized protein</fullName>
    </submittedName>
</protein>
<proteinExistence type="predicted"/>
<sequence length="102" mass="11672">MHNRSAFMKSVWAHFRRVASPHRPFCRKLFSQVLAFMWKSERVRIQAAREAAVRVAATPIVVSAPARPLSPMEARIDGLKYLSARYRIDLMAAEIRAEYANA</sequence>
<keyword evidence="2" id="KW-1185">Reference proteome</keyword>
<name>A0A3A1WNL7_9HYPH</name>
<organism evidence="1 2">
    <name type="scientific">Aureimonas flava</name>
    <dbReference type="NCBI Taxonomy" id="2320271"/>
    <lineage>
        <taxon>Bacteria</taxon>
        <taxon>Pseudomonadati</taxon>
        <taxon>Pseudomonadota</taxon>
        <taxon>Alphaproteobacteria</taxon>
        <taxon>Hyphomicrobiales</taxon>
        <taxon>Aurantimonadaceae</taxon>
        <taxon>Aureimonas</taxon>
    </lineage>
</organism>
<comment type="caution">
    <text evidence="1">The sequence shown here is derived from an EMBL/GenBank/DDBJ whole genome shotgun (WGS) entry which is preliminary data.</text>
</comment>
<dbReference type="Proteomes" id="UP000265750">
    <property type="component" value="Unassembled WGS sequence"/>
</dbReference>
<dbReference type="EMBL" id="QYRN01000001">
    <property type="protein sequence ID" value="RIY03487.1"/>
    <property type="molecule type" value="Genomic_DNA"/>
</dbReference>
<accession>A0A3A1WNL7</accession>
<evidence type="ECO:0000313" key="2">
    <source>
        <dbReference type="Proteomes" id="UP000265750"/>
    </source>
</evidence>